<name>A0ABW6XZ06_9ACTN</name>
<feature type="transmembrane region" description="Helical" evidence="1">
    <location>
        <begin position="12"/>
        <end position="30"/>
    </location>
</feature>
<protein>
    <submittedName>
        <fullName evidence="2">Uncharacterized protein</fullName>
    </submittedName>
</protein>
<dbReference type="RefSeq" id="WP_158710550.1">
    <property type="nucleotide sequence ID" value="NZ_JBIBDZ010000011.1"/>
</dbReference>
<gene>
    <name evidence="2" type="ORF">ACFY8C_31140</name>
</gene>
<sequence>MSSESVDSEGLLAGIAGVGLLMLLLVVMLLKNGRTPLRLMVRIDPSPPSQSPPVMVVESLAALEGLPLPETVAVLMTVQGALDATSTVTVPV</sequence>
<evidence type="ECO:0000256" key="1">
    <source>
        <dbReference type="SAM" id="Phobius"/>
    </source>
</evidence>
<accession>A0ABW6XZ06</accession>
<keyword evidence="1" id="KW-0812">Transmembrane</keyword>
<evidence type="ECO:0000313" key="2">
    <source>
        <dbReference type="EMBL" id="MFF5922743.1"/>
    </source>
</evidence>
<reference evidence="2 3" key="1">
    <citation type="submission" date="2024-10" db="EMBL/GenBank/DDBJ databases">
        <title>The Natural Products Discovery Center: Release of the First 8490 Sequenced Strains for Exploring Actinobacteria Biosynthetic Diversity.</title>
        <authorList>
            <person name="Kalkreuter E."/>
            <person name="Kautsar S.A."/>
            <person name="Yang D."/>
            <person name="Bader C.D."/>
            <person name="Teijaro C.N."/>
            <person name="Fluegel L."/>
            <person name="Davis C.M."/>
            <person name="Simpson J.R."/>
            <person name="Lauterbach L."/>
            <person name="Steele A.D."/>
            <person name="Gui C."/>
            <person name="Meng S."/>
            <person name="Li G."/>
            <person name="Viehrig K."/>
            <person name="Ye F."/>
            <person name="Su P."/>
            <person name="Kiefer A.F."/>
            <person name="Nichols A."/>
            <person name="Cepeda A.J."/>
            <person name="Yan W."/>
            <person name="Fan B."/>
            <person name="Jiang Y."/>
            <person name="Adhikari A."/>
            <person name="Zheng C.-J."/>
            <person name="Schuster L."/>
            <person name="Cowan T.M."/>
            <person name="Smanski M.J."/>
            <person name="Chevrette M.G."/>
            <person name="De Carvalho L.P.S."/>
            <person name="Shen B."/>
        </authorList>
    </citation>
    <scope>NUCLEOTIDE SEQUENCE [LARGE SCALE GENOMIC DNA]</scope>
    <source>
        <strain evidence="2 3">NPDC012605</strain>
    </source>
</reference>
<dbReference type="EMBL" id="JBIBDZ010000011">
    <property type="protein sequence ID" value="MFF5922743.1"/>
    <property type="molecule type" value="Genomic_DNA"/>
</dbReference>
<keyword evidence="1" id="KW-1133">Transmembrane helix</keyword>
<organism evidence="2 3">
    <name type="scientific">Streptomyces flavochromogenes</name>
    <dbReference type="NCBI Taxonomy" id="68199"/>
    <lineage>
        <taxon>Bacteria</taxon>
        <taxon>Bacillati</taxon>
        <taxon>Actinomycetota</taxon>
        <taxon>Actinomycetes</taxon>
        <taxon>Kitasatosporales</taxon>
        <taxon>Streptomycetaceae</taxon>
        <taxon>Streptomyces</taxon>
    </lineage>
</organism>
<keyword evidence="3" id="KW-1185">Reference proteome</keyword>
<comment type="caution">
    <text evidence="2">The sequence shown here is derived from an EMBL/GenBank/DDBJ whole genome shotgun (WGS) entry which is preliminary data.</text>
</comment>
<proteinExistence type="predicted"/>
<dbReference type="Proteomes" id="UP001602370">
    <property type="component" value="Unassembled WGS sequence"/>
</dbReference>
<evidence type="ECO:0000313" key="3">
    <source>
        <dbReference type="Proteomes" id="UP001602370"/>
    </source>
</evidence>
<keyword evidence="1" id="KW-0472">Membrane</keyword>